<evidence type="ECO:0000256" key="2">
    <source>
        <dbReference type="ARBA" id="ARBA00022475"/>
    </source>
</evidence>
<dbReference type="PIRSF" id="PIRSF035875">
    <property type="entry name" value="RNase_BN"/>
    <property type="match status" value="1"/>
</dbReference>
<dbReference type="Pfam" id="PF03631">
    <property type="entry name" value="Virul_fac_BrkB"/>
    <property type="match status" value="1"/>
</dbReference>
<dbReference type="PANTHER" id="PTHR30213:SF1">
    <property type="entry name" value="INNER MEMBRANE PROTEIN YHJD"/>
    <property type="match status" value="1"/>
</dbReference>
<feature type="transmembrane region" description="Helical" evidence="6">
    <location>
        <begin position="154"/>
        <end position="177"/>
    </location>
</feature>
<accession>A0A3L9YBF6</accession>
<evidence type="ECO:0000256" key="1">
    <source>
        <dbReference type="ARBA" id="ARBA00004651"/>
    </source>
</evidence>
<keyword evidence="5 6" id="KW-0472">Membrane</keyword>
<name>A0A3L9YBF6_9FLAO</name>
<keyword evidence="3 6" id="KW-0812">Transmembrane</keyword>
<gene>
    <name evidence="7" type="ORF">BXY75_2509</name>
</gene>
<comment type="caution">
    <text evidence="7">The sequence shown here is derived from an EMBL/GenBank/DDBJ whole genome shotgun (WGS) entry which is preliminary data.</text>
</comment>
<dbReference type="Proteomes" id="UP000271339">
    <property type="component" value="Unassembled WGS sequence"/>
</dbReference>
<feature type="transmembrane region" description="Helical" evidence="6">
    <location>
        <begin position="260"/>
        <end position="283"/>
    </location>
</feature>
<dbReference type="OrthoDB" id="9797028at2"/>
<feature type="transmembrane region" description="Helical" evidence="6">
    <location>
        <begin position="192"/>
        <end position="213"/>
    </location>
</feature>
<feature type="transmembrane region" description="Helical" evidence="6">
    <location>
        <begin position="103"/>
        <end position="123"/>
    </location>
</feature>
<keyword evidence="8" id="KW-1185">Reference proteome</keyword>
<proteinExistence type="predicted"/>
<keyword evidence="4 6" id="KW-1133">Transmembrane helix</keyword>
<dbReference type="RefSeq" id="WP_121908063.1">
    <property type="nucleotide sequence ID" value="NZ_REFC01000014.1"/>
</dbReference>
<evidence type="ECO:0000313" key="8">
    <source>
        <dbReference type="Proteomes" id="UP000271339"/>
    </source>
</evidence>
<dbReference type="AlphaFoldDB" id="A0A3L9YBF6"/>
<evidence type="ECO:0000256" key="6">
    <source>
        <dbReference type="SAM" id="Phobius"/>
    </source>
</evidence>
<protein>
    <submittedName>
        <fullName evidence="7">Membrane protein</fullName>
    </submittedName>
</protein>
<dbReference type="PANTHER" id="PTHR30213">
    <property type="entry name" value="INNER MEMBRANE PROTEIN YHJD"/>
    <property type="match status" value="1"/>
</dbReference>
<dbReference type="GO" id="GO:0005886">
    <property type="term" value="C:plasma membrane"/>
    <property type="evidence" value="ECO:0007669"/>
    <property type="project" value="UniProtKB-SubCell"/>
</dbReference>
<reference evidence="7 8" key="1">
    <citation type="submission" date="2018-10" db="EMBL/GenBank/DDBJ databases">
        <title>Genomic Encyclopedia of Archaeal and Bacterial Type Strains, Phase II (KMG-II): from individual species to whole genera.</title>
        <authorList>
            <person name="Goeker M."/>
        </authorList>
    </citation>
    <scope>NUCLEOTIDE SEQUENCE [LARGE SCALE GENOMIC DNA]</scope>
    <source>
        <strain evidence="7 8">DSM 23424</strain>
    </source>
</reference>
<evidence type="ECO:0000256" key="4">
    <source>
        <dbReference type="ARBA" id="ARBA00022989"/>
    </source>
</evidence>
<comment type="subcellular location">
    <subcellularLocation>
        <location evidence="1">Cell membrane</location>
        <topology evidence="1">Multi-pass membrane protein</topology>
    </subcellularLocation>
</comment>
<feature type="transmembrane region" description="Helical" evidence="6">
    <location>
        <begin position="225"/>
        <end position="248"/>
    </location>
</feature>
<organism evidence="7 8">
    <name type="scientific">Ulvibacter antarcticus</name>
    <dbReference type="NCBI Taxonomy" id="442714"/>
    <lineage>
        <taxon>Bacteria</taxon>
        <taxon>Pseudomonadati</taxon>
        <taxon>Bacteroidota</taxon>
        <taxon>Flavobacteriia</taxon>
        <taxon>Flavobacteriales</taxon>
        <taxon>Flavobacteriaceae</taxon>
        <taxon>Ulvibacter</taxon>
    </lineage>
</organism>
<evidence type="ECO:0000256" key="5">
    <source>
        <dbReference type="ARBA" id="ARBA00023136"/>
    </source>
</evidence>
<evidence type="ECO:0000256" key="3">
    <source>
        <dbReference type="ARBA" id="ARBA00022692"/>
    </source>
</evidence>
<evidence type="ECO:0000313" key="7">
    <source>
        <dbReference type="EMBL" id="RMA57704.1"/>
    </source>
</evidence>
<dbReference type="InterPro" id="IPR017039">
    <property type="entry name" value="Virul_fac_BrkB"/>
</dbReference>
<dbReference type="EMBL" id="REFC01000014">
    <property type="protein sequence ID" value="RMA57704.1"/>
    <property type="molecule type" value="Genomic_DNA"/>
</dbReference>
<feature type="transmembrane region" description="Helical" evidence="6">
    <location>
        <begin position="42"/>
        <end position="65"/>
    </location>
</feature>
<sequence>MKEPIPDETLKRHFKFKDLPSLLITTAKSWFNSEPFEKSAVVAYYAILSLPGLVIIILNVVGAIWGREIVQGELLNEITKALGTETAETIRVMMVERGDTPTSVFATVIGVTVLLYGATGVFFQVQNALDKIWEAKPRFTNSIIETIFTRFKSFGFILIVGFLLLISFVLTSALSAFGNNLKRFIPESLVEFVYIFDVVISLSFIYFLFAAMFKILPNATIPWRAVRIGAALTSLLFAGGKYLLAIYFSELEPGSTYGTAGSLILIMLWVSYSSLILFFGAHFTKAYSEKYLRNQPKQVLQ</sequence>
<keyword evidence="2" id="KW-1003">Cell membrane</keyword>